<dbReference type="Proteomes" id="UP000703269">
    <property type="component" value="Unassembled WGS sequence"/>
</dbReference>
<organism evidence="1 2">
    <name type="scientific">Phanerochaete sordida</name>
    <dbReference type="NCBI Taxonomy" id="48140"/>
    <lineage>
        <taxon>Eukaryota</taxon>
        <taxon>Fungi</taxon>
        <taxon>Dikarya</taxon>
        <taxon>Basidiomycota</taxon>
        <taxon>Agaricomycotina</taxon>
        <taxon>Agaricomycetes</taxon>
        <taxon>Polyporales</taxon>
        <taxon>Phanerochaetaceae</taxon>
        <taxon>Phanerochaete</taxon>
    </lineage>
</organism>
<proteinExistence type="predicted"/>
<evidence type="ECO:0000313" key="2">
    <source>
        <dbReference type="Proteomes" id="UP000703269"/>
    </source>
</evidence>
<sequence>MCKAARVRRCALRPPIMDRTNPDLVRLAYPASGQRRAMIIRRRHRQTLQSEGRLAIWIIIQKGTDNAKSTSNGAVFRMTRRSFAIAASRTTKSQIAL</sequence>
<evidence type="ECO:0000313" key="1">
    <source>
        <dbReference type="EMBL" id="GJE96393.1"/>
    </source>
</evidence>
<dbReference type="EMBL" id="BPQB01000059">
    <property type="protein sequence ID" value="GJE96393.1"/>
    <property type="molecule type" value="Genomic_DNA"/>
</dbReference>
<protein>
    <submittedName>
        <fullName evidence="1">Uncharacterized protein</fullName>
    </submittedName>
</protein>
<dbReference type="AlphaFoldDB" id="A0A9P3GI64"/>
<gene>
    <name evidence="1" type="ORF">PsYK624_125890</name>
</gene>
<comment type="caution">
    <text evidence="1">The sequence shown here is derived from an EMBL/GenBank/DDBJ whole genome shotgun (WGS) entry which is preliminary data.</text>
</comment>
<keyword evidence="2" id="KW-1185">Reference proteome</keyword>
<reference evidence="1 2" key="1">
    <citation type="submission" date="2021-08" db="EMBL/GenBank/DDBJ databases">
        <title>Draft Genome Sequence of Phanerochaete sordida strain YK-624.</title>
        <authorList>
            <person name="Mori T."/>
            <person name="Dohra H."/>
            <person name="Suzuki T."/>
            <person name="Kawagishi H."/>
            <person name="Hirai H."/>
        </authorList>
    </citation>
    <scope>NUCLEOTIDE SEQUENCE [LARGE SCALE GENOMIC DNA]</scope>
    <source>
        <strain evidence="1 2">YK-624</strain>
    </source>
</reference>
<accession>A0A9P3GI64</accession>
<name>A0A9P3GI64_9APHY</name>